<dbReference type="Gene3D" id="3.10.580.10">
    <property type="entry name" value="CBS-domain"/>
    <property type="match status" value="1"/>
</dbReference>
<dbReference type="PANTHER" id="PTHR43080">
    <property type="entry name" value="CBS DOMAIN-CONTAINING PROTEIN CBSX3, MITOCHONDRIAL"/>
    <property type="match status" value="1"/>
</dbReference>
<gene>
    <name evidence="3" type="ORF">MNBD_ALPHA12-2066</name>
</gene>
<dbReference type="InterPro" id="IPR044725">
    <property type="entry name" value="CBSX3_CBS_dom"/>
</dbReference>
<reference evidence="3" key="1">
    <citation type="submission" date="2018-06" db="EMBL/GenBank/DDBJ databases">
        <authorList>
            <person name="Zhirakovskaya E."/>
        </authorList>
    </citation>
    <scope>NUCLEOTIDE SEQUENCE</scope>
</reference>
<dbReference type="InterPro" id="IPR051257">
    <property type="entry name" value="Diverse_CBS-Domain"/>
</dbReference>
<feature type="domain" description="CBS" evidence="2">
    <location>
        <begin position="8"/>
        <end position="69"/>
    </location>
</feature>
<dbReference type="InterPro" id="IPR046342">
    <property type="entry name" value="CBS_dom_sf"/>
</dbReference>
<dbReference type="PROSITE" id="PS51371">
    <property type="entry name" value="CBS"/>
    <property type="match status" value="2"/>
</dbReference>
<dbReference type="Pfam" id="PF00571">
    <property type="entry name" value="CBS"/>
    <property type="match status" value="2"/>
</dbReference>
<accession>A0A3B0U364</accession>
<sequence>MTVLSILGNKGNNVITLPPTASLSEVCETLAKKRIGAVLIVDGAKIAGIISERDIVRKLAAAGAGALDSAAADCMTKKLVTCTRSDTIPFIMEKMTEGRFRHIPVVEDGKLVGVISIGDVVKHRIAEVEREADELRSYISAT</sequence>
<keyword evidence="1" id="KW-0129">CBS domain</keyword>
<evidence type="ECO:0000313" key="3">
    <source>
        <dbReference type="EMBL" id="VAW21032.1"/>
    </source>
</evidence>
<evidence type="ECO:0000256" key="1">
    <source>
        <dbReference type="ARBA" id="ARBA00023122"/>
    </source>
</evidence>
<name>A0A3B0U364_9ZZZZ</name>
<dbReference type="CDD" id="cd04623">
    <property type="entry name" value="CBS_pair_bac_euk"/>
    <property type="match status" value="1"/>
</dbReference>
<dbReference type="SMART" id="SM00116">
    <property type="entry name" value="CBS"/>
    <property type="match status" value="2"/>
</dbReference>
<dbReference type="AlphaFoldDB" id="A0A3B0U364"/>
<organism evidence="3">
    <name type="scientific">hydrothermal vent metagenome</name>
    <dbReference type="NCBI Taxonomy" id="652676"/>
    <lineage>
        <taxon>unclassified sequences</taxon>
        <taxon>metagenomes</taxon>
        <taxon>ecological metagenomes</taxon>
    </lineage>
</organism>
<dbReference type="InterPro" id="IPR000644">
    <property type="entry name" value="CBS_dom"/>
</dbReference>
<proteinExistence type="predicted"/>
<dbReference type="PANTHER" id="PTHR43080:SF2">
    <property type="entry name" value="CBS DOMAIN-CONTAINING PROTEIN"/>
    <property type="match status" value="1"/>
</dbReference>
<dbReference type="EMBL" id="UOEO01000154">
    <property type="protein sequence ID" value="VAW21032.1"/>
    <property type="molecule type" value="Genomic_DNA"/>
</dbReference>
<dbReference type="SUPFAM" id="SSF54631">
    <property type="entry name" value="CBS-domain pair"/>
    <property type="match status" value="1"/>
</dbReference>
<protein>
    <submittedName>
        <fullName evidence="3">CBS domain protein</fullName>
    </submittedName>
</protein>
<evidence type="ECO:0000259" key="2">
    <source>
        <dbReference type="PROSITE" id="PS51371"/>
    </source>
</evidence>
<feature type="domain" description="CBS" evidence="2">
    <location>
        <begin position="75"/>
        <end position="134"/>
    </location>
</feature>